<proteinExistence type="predicted"/>
<reference evidence="1 2" key="1">
    <citation type="submission" date="2020-02" db="EMBL/GenBank/DDBJ databases">
        <title>Partial ammonium oxidation to N2 by heterotrophic bacteria.</title>
        <authorList>
            <person name="Wu M."/>
        </authorList>
    </citation>
    <scope>NUCLEOTIDE SEQUENCE [LARGE SCALE GENOMIC DNA]</scope>
    <source>
        <strain evidence="1 2">HO-1</strain>
    </source>
</reference>
<dbReference type="Proteomes" id="UP000826050">
    <property type="component" value="Chromosome"/>
</dbReference>
<evidence type="ECO:0000313" key="2">
    <source>
        <dbReference type="Proteomes" id="UP000826050"/>
    </source>
</evidence>
<dbReference type="RefSeq" id="WP_219234902.1">
    <property type="nucleotide sequence ID" value="NZ_CP049362.1"/>
</dbReference>
<dbReference type="EMBL" id="CP049362">
    <property type="protein sequence ID" value="QXX79400.1"/>
    <property type="molecule type" value="Genomic_DNA"/>
</dbReference>
<gene>
    <name evidence="1" type="ORF">FE795_10465</name>
</gene>
<organism evidence="1 2">
    <name type="scientific">Alcaligenes ammonioxydans</name>
    <dbReference type="NCBI Taxonomy" id="2582914"/>
    <lineage>
        <taxon>Bacteria</taxon>
        <taxon>Pseudomonadati</taxon>
        <taxon>Pseudomonadota</taxon>
        <taxon>Betaproteobacteria</taxon>
        <taxon>Burkholderiales</taxon>
        <taxon>Alcaligenaceae</taxon>
        <taxon>Alcaligenes</taxon>
    </lineage>
</organism>
<name>A0ABX8SVM4_9BURK</name>
<sequence length="61" mass="7130">MQKIVGGVQDLAWVWFMLREWVRKVTFLTTIAMLLMSKDDAVRRAWSMRTEQGDADRRASA</sequence>
<protein>
    <submittedName>
        <fullName evidence="1">Uncharacterized protein</fullName>
    </submittedName>
</protein>
<evidence type="ECO:0000313" key="1">
    <source>
        <dbReference type="EMBL" id="QXX79400.1"/>
    </source>
</evidence>
<keyword evidence="2" id="KW-1185">Reference proteome</keyword>
<accession>A0ABX8SVM4</accession>